<keyword evidence="3" id="KW-0732">Signal</keyword>
<dbReference type="FunFam" id="2.60.40.1120:FF:000003">
    <property type="entry name" value="Outer membrane protein Omp121"/>
    <property type="match status" value="1"/>
</dbReference>
<evidence type="ECO:0000313" key="6">
    <source>
        <dbReference type="EMBL" id="SHJ53334.1"/>
    </source>
</evidence>
<dbReference type="Pfam" id="PF00593">
    <property type="entry name" value="TonB_dep_Rec_b-barrel"/>
    <property type="match status" value="1"/>
</dbReference>
<name>A0A1M6K335_REIAG</name>
<evidence type="ECO:0000256" key="3">
    <source>
        <dbReference type="SAM" id="SignalP"/>
    </source>
</evidence>
<dbReference type="RefSeq" id="WP_084190295.1">
    <property type="nucleotide sequence ID" value="NZ_FRAA01000001.1"/>
</dbReference>
<keyword evidence="2" id="KW-0798">TonB box</keyword>
<dbReference type="SUPFAM" id="SSF56935">
    <property type="entry name" value="Porins"/>
    <property type="match status" value="1"/>
</dbReference>
<comment type="subcellular location">
    <subcellularLocation>
        <location evidence="1">Cell outer membrane</location>
        <topology evidence="1">Multi-pass membrane protein</topology>
    </subcellularLocation>
</comment>
<protein>
    <submittedName>
        <fullName evidence="6">TonB-linked outer membrane protein, SusC/RagA family</fullName>
    </submittedName>
</protein>
<dbReference type="InterPro" id="IPR008969">
    <property type="entry name" value="CarboxyPept-like_regulatory"/>
</dbReference>
<dbReference type="Gene3D" id="2.170.130.10">
    <property type="entry name" value="TonB-dependent receptor, plug domain"/>
    <property type="match status" value="1"/>
</dbReference>
<accession>A0A1M6K335</accession>
<feature type="domain" description="TonB-dependent receptor-like beta-barrel" evidence="4">
    <location>
        <begin position="481"/>
        <end position="1007"/>
    </location>
</feature>
<keyword evidence="1" id="KW-0813">Transport</keyword>
<dbReference type="STRING" id="156994.SAMN04488028_101425"/>
<dbReference type="Pfam" id="PF13715">
    <property type="entry name" value="CarbopepD_reg_2"/>
    <property type="match status" value="1"/>
</dbReference>
<reference evidence="7" key="1">
    <citation type="submission" date="2016-11" db="EMBL/GenBank/DDBJ databases">
        <authorList>
            <person name="Varghese N."/>
            <person name="Submissions S."/>
        </authorList>
    </citation>
    <scope>NUCLEOTIDE SEQUENCE [LARGE SCALE GENOMIC DNA]</scope>
    <source>
        <strain evidence="7">DSM 26134</strain>
    </source>
</reference>
<keyword evidence="1" id="KW-0812">Transmembrane</keyword>
<dbReference type="EMBL" id="FRAA01000001">
    <property type="protein sequence ID" value="SHJ53334.1"/>
    <property type="molecule type" value="Genomic_DNA"/>
</dbReference>
<comment type="similarity">
    <text evidence="1 2">Belongs to the TonB-dependent receptor family.</text>
</comment>
<evidence type="ECO:0000259" key="5">
    <source>
        <dbReference type="Pfam" id="PF07715"/>
    </source>
</evidence>
<dbReference type="Proteomes" id="UP000184474">
    <property type="component" value="Unassembled WGS sequence"/>
</dbReference>
<dbReference type="SUPFAM" id="SSF49464">
    <property type="entry name" value="Carboxypeptidase regulatory domain-like"/>
    <property type="match status" value="1"/>
</dbReference>
<keyword evidence="1" id="KW-0998">Cell outer membrane</keyword>
<dbReference type="InterPro" id="IPR023996">
    <property type="entry name" value="TonB-dep_OMP_SusC/RagA"/>
</dbReference>
<evidence type="ECO:0000313" key="7">
    <source>
        <dbReference type="Proteomes" id="UP000184474"/>
    </source>
</evidence>
<keyword evidence="1 2" id="KW-0472">Membrane</keyword>
<dbReference type="NCBIfam" id="TIGR04056">
    <property type="entry name" value="OMP_RagA_SusC"/>
    <property type="match status" value="1"/>
</dbReference>
<feature type="domain" description="TonB-dependent receptor plug" evidence="5">
    <location>
        <begin position="125"/>
        <end position="233"/>
    </location>
</feature>
<dbReference type="InterPro" id="IPR000531">
    <property type="entry name" value="Beta-barrel_TonB"/>
</dbReference>
<evidence type="ECO:0000259" key="4">
    <source>
        <dbReference type="Pfam" id="PF00593"/>
    </source>
</evidence>
<gene>
    <name evidence="6" type="ORF">SAMN04488028_101425</name>
</gene>
<dbReference type="GO" id="GO:0009279">
    <property type="term" value="C:cell outer membrane"/>
    <property type="evidence" value="ECO:0007669"/>
    <property type="project" value="UniProtKB-SubCell"/>
</dbReference>
<feature type="signal peptide" evidence="3">
    <location>
        <begin position="1"/>
        <end position="30"/>
    </location>
</feature>
<dbReference type="PROSITE" id="PS52016">
    <property type="entry name" value="TONB_DEPENDENT_REC_3"/>
    <property type="match status" value="1"/>
</dbReference>
<dbReference type="InterPro" id="IPR037066">
    <property type="entry name" value="Plug_dom_sf"/>
</dbReference>
<keyword evidence="7" id="KW-1185">Reference proteome</keyword>
<dbReference type="Pfam" id="PF07715">
    <property type="entry name" value="Plug"/>
    <property type="match status" value="1"/>
</dbReference>
<dbReference type="InterPro" id="IPR023997">
    <property type="entry name" value="TonB-dep_OMP_SusC/RagA_CS"/>
</dbReference>
<keyword evidence="1" id="KW-1134">Transmembrane beta strand</keyword>
<dbReference type="InterPro" id="IPR012910">
    <property type="entry name" value="Plug_dom"/>
</dbReference>
<sequence>MKLQTLQLWKRSVRPLMILSLSLLWSFAQAQDTTVKGQVKDETGETLPGVSILIKGTTKGTVTDLDGNYSITVSDQNAVLSFSFIGYITQEVAVGSRSTVDVSLQADIQSLEEVVVVGYGAQKKSVVTGAISSVKAKDLESQPISRVEQALQGRTSGITVASTSGQPGASSTIRIRGFTSTNDDANNPLWVVDGVVIDNGGIGYLNQSDIASIEVLKDAASQAIYGTRGASGVILVTTKKGQEGRTKVSYNGFYGTSAPARRLSLTNATEYATLMNESAIAAGQPIPYSDPQSLGEGTDWQDQIFNDDARRQNHELSISGGNAASTYYVSLGYWDQEGIVVSDISNYERFNVRVNSQHKIKDRITIGQNLSYAKDKSIGLGNTNSEFGGPLSSAINLDPITPAVETDPTVASQAPYNNEGVLTDANGNPYGISTIVGQELTNPLAYTQTRLGNFSWSDNVVGNVFAEVELIKGLKIKSNVGAKIAFWGDENFTPVFYLNSSVKNVTNSMSRSMNRRIDYNLENTISYGRTVGEHTFNVLLGQGAYQENFTRNVNVTYRDIPATNFDDASMNFSVPNDQITGGGSEGQLHTVSSLFARVNYNYGEKYLLTGVVRRDGSSRFGENNKYGFFPSVSAGWVLSRESFWPSNDVVNFFKLRAGYGIVGNDNIGDFSYLSTVGGGRNYAFGTSGTYVNGVSPNKPANPDLKWEETSQLNIGFEATIISNLNLTVEWYNKQTNGILMGNPIPGYVGAIENPAANLADMKNTGVEVELGYSMNLGELQLNFNGNVSYLQNEVVSLGAGREYLEGGSTFQASAYPITRTAVGHALNSFYGFKQQGIFQTAEDVQNHTSSDGTVIQPDAKPGDFIWKDNNDDGQITEEDRDFIGNPTPDWTYGLTIGGKYKNFDFSIFTQGVAGNEIFQGLRRLDVANANFESSALNRWTGPGSTNDYPRLVNGDPNKNFTNPSDFYLEDGSYFRLKTIQIGYSLPSSILDKVSIDRLRFYITAENLFTFTNYTGYDPEIGGGTMSIDRGIYPQARSFMAGINLNF</sequence>
<evidence type="ECO:0000256" key="2">
    <source>
        <dbReference type="RuleBase" id="RU003357"/>
    </source>
</evidence>
<dbReference type="InterPro" id="IPR039426">
    <property type="entry name" value="TonB-dep_rcpt-like"/>
</dbReference>
<organism evidence="6 7">
    <name type="scientific">Reichenbachiella agariperforans</name>
    <dbReference type="NCBI Taxonomy" id="156994"/>
    <lineage>
        <taxon>Bacteria</taxon>
        <taxon>Pseudomonadati</taxon>
        <taxon>Bacteroidota</taxon>
        <taxon>Cytophagia</taxon>
        <taxon>Cytophagales</taxon>
        <taxon>Reichenbachiellaceae</taxon>
        <taxon>Reichenbachiella</taxon>
    </lineage>
</organism>
<dbReference type="Gene3D" id="2.60.40.1120">
    <property type="entry name" value="Carboxypeptidase-like, regulatory domain"/>
    <property type="match status" value="1"/>
</dbReference>
<evidence type="ECO:0000256" key="1">
    <source>
        <dbReference type="PROSITE-ProRule" id="PRU01360"/>
    </source>
</evidence>
<dbReference type="NCBIfam" id="TIGR04057">
    <property type="entry name" value="SusC_RagA_signa"/>
    <property type="match status" value="1"/>
</dbReference>
<proteinExistence type="inferred from homology"/>
<dbReference type="AlphaFoldDB" id="A0A1M6K335"/>
<feature type="chain" id="PRO_5013155644" evidence="3">
    <location>
        <begin position="31"/>
        <end position="1046"/>
    </location>
</feature>